<dbReference type="Pfam" id="PF06605">
    <property type="entry name" value="Prophage_tail"/>
    <property type="match status" value="1"/>
</dbReference>
<evidence type="ECO:0000313" key="3">
    <source>
        <dbReference type="Proteomes" id="UP000190328"/>
    </source>
</evidence>
<dbReference type="Proteomes" id="UP000190328">
    <property type="component" value="Unassembled WGS sequence"/>
</dbReference>
<evidence type="ECO:0000259" key="1">
    <source>
        <dbReference type="Pfam" id="PF06605"/>
    </source>
</evidence>
<keyword evidence="3" id="KW-1185">Reference proteome</keyword>
<dbReference type="InterPro" id="IPR007119">
    <property type="entry name" value="Phage_tail_spike_N"/>
</dbReference>
<sequence length="1299" mass="142788">MMILYDKTETNFTHNGLAVLDNNVISPVVHEELNGLFSLAFDFPIHAKDSEKLLPEMLVKVPVPNMNPQLFRIVERSDVLGGLLHIVAHHIFYDLAKNIIEDTFIVNKNGTQALSQLLGATQYAHSFTGTSNISTVNNVRLVRLNPVEILLDSDLENGFQTRYEGEIVRDNFSIAMLSSRGANNGVQIRDKKNLTGYQSDLDYSSVVTRIMPEGYDGLFLPEKYVDSPLINSYVSPKIKVIKYDKVKVGNDEGEFATKELAYAKLRELANLEFSQNNLDKPNATYEVTFAPLEKTEEYKHFSALETVSLGDTVSVIHEEDGLNVTARVMSYTYDPILQAYISVTLGNILPKFTDIAKVIKRVDTKVTQVQDDANYALTAANGKNTNFYGTSTPNNPKLGDVWYKENGDKLEMWVYETREGITQWFPLMTDLTQEEVKQAVEQAKQESTTALENANTAYENVLTALNQTLETNQTVETLETTVTQNSSQIALVASGMTNLGNRVTTAESSLTVQAGQIASKANQSSVDTLTGRVTTAESAITQNAETFNLSLSKQNKAINDLTGANILQSTWQQGNLNTSNGVESTSSSYVRSDYFDVKEGEKYLLQSFNGKRLYATYGTLYLFYYRADKTFLSYSSFGNTTIPFTVPTDAKYLRIRVTTTNAPSTVDCYLLQTDKENGYTDLSSLSNVAKLTATADALMLSVSETKTAIGTPFQVKTWQQGSLSTTDGTEISASNSLRSTFIDVAPNEKYIGQMPDGTAITIAYHYYGYSTPYIDFVPSANQYVETLTIGNYTNDTIASYLQLKNVESLTITATPTSNHYSNSGDYLTIYKLPLDGKTAPNVLTWNGRKDTSDNTVWLYTGESWEQIATVTATSNTIHTWVLTEQQRANITENVYLAFFSIKNENYAGIYNATTSPFLLNPEDEHTLYQISYTNSSASVTVPSNAVKMRVRTTTTLSPDNFQGNVYLATTRVDYTKVNSLYSSLLMTKDLINLRVAKGEIINQINVSPESILIAGNKIHITGQTTIDSAVITTAMMKDLSVTNAKIADATISSAKIASLDAGKITTGYLSAARIAANSITADKLSANILTAITASSSIRITGTTIGYYSGDTLVTEINSQGMTIRRDGTTVGRIGANNISGHSDWRGLVFDLDYGTEYMSWAHKETSSASTYTQQLTWYASSLSTTQPRGFSFDDNVYLNKEFGIVTTAGTNRAKLARIGFDSVYHMAITSIQGGAGIAFASSNLMVCDDGIWVDFGIIRSICQKLAGKTIALPSAINSSGVVTSWYSPITFNSMTTYS</sequence>
<dbReference type="EMBL" id="FUXI01000040">
    <property type="protein sequence ID" value="SKA11616.1"/>
    <property type="molecule type" value="Genomic_DNA"/>
</dbReference>
<protein>
    <submittedName>
        <fullName evidence="2">Phage minor structural protein, N-terminal region</fullName>
    </submittedName>
</protein>
<dbReference type="Gene3D" id="1.20.5.340">
    <property type="match status" value="1"/>
</dbReference>
<feature type="domain" description="Tail spike" evidence="1">
    <location>
        <begin position="92"/>
        <end position="355"/>
    </location>
</feature>
<dbReference type="NCBIfam" id="TIGR01665">
    <property type="entry name" value="put_anti_recept"/>
    <property type="match status" value="1"/>
</dbReference>
<dbReference type="STRING" id="263852.SAMN02745116_02456"/>
<dbReference type="OrthoDB" id="4387735at2"/>
<proteinExistence type="predicted"/>
<gene>
    <name evidence="2" type="ORF">SAMN02745116_02456</name>
</gene>
<reference evidence="2 3" key="1">
    <citation type="submission" date="2017-02" db="EMBL/GenBank/DDBJ databases">
        <authorList>
            <person name="Peterson S.W."/>
        </authorList>
    </citation>
    <scope>NUCLEOTIDE SEQUENCE [LARGE SCALE GENOMIC DNA]</scope>
    <source>
        <strain evidence="2 3">ATCC BAA-1030</strain>
    </source>
</reference>
<name>A0A1T4R716_9ENTE</name>
<dbReference type="InterPro" id="IPR010572">
    <property type="entry name" value="Tail_dom"/>
</dbReference>
<accession>A0A1T4R716</accession>
<organism evidence="2 3">
    <name type="scientific">Pilibacter termitis</name>
    <dbReference type="NCBI Taxonomy" id="263852"/>
    <lineage>
        <taxon>Bacteria</taxon>
        <taxon>Bacillati</taxon>
        <taxon>Bacillota</taxon>
        <taxon>Bacilli</taxon>
        <taxon>Lactobacillales</taxon>
        <taxon>Enterococcaceae</taxon>
        <taxon>Pilibacter</taxon>
    </lineage>
</organism>
<evidence type="ECO:0000313" key="2">
    <source>
        <dbReference type="EMBL" id="SKA11616.1"/>
    </source>
</evidence>
<dbReference type="RefSeq" id="WP_078808349.1">
    <property type="nucleotide sequence ID" value="NZ_FUXI01000040.1"/>
</dbReference>